<keyword evidence="2" id="KW-1185">Reference proteome</keyword>
<dbReference type="Proteomes" id="UP000011761">
    <property type="component" value="Unassembled WGS sequence"/>
</dbReference>
<dbReference type="GeneID" id="19112075"/>
<dbReference type="RefSeq" id="XP_007681934.1">
    <property type="nucleotide sequence ID" value="XM_007683744.1"/>
</dbReference>
<proteinExistence type="predicted"/>
<reference evidence="1 2" key="1">
    <citation type="journal article" date="2012" name="PLoS Pathog.">
        <title>Diverse lifestyles and strategies of plant pathogenesis encoded in the genomes of eighteen Dothideomycetes fungi.</title>
        <authorList>
            <person name="Ohm R.A."/>
            <person name="Feau N."/>
            <person name="Henrissat B."/>
            <person name="Schoch C.L."/>
            <person name="Horwitz B.A."/>
            <person name="Barry K.W."/>
            <person name="Condon B.J."/>
            <person name="Copeland A.C."/>
            <person name="Dhillon B."/>
            <person name="Glaser F."/>
            <person name="Hesse C.N."/>
            <person name="Kosti I."/>
            <person name="LaButti K."/>
            <person name="Lindquist E.A."/>
            <person name="Lucas S."/>
            <person name="Salamov A.A."/>
            <person name="Bradshaw R.E."/>
            <person name="Ciuffetti L."/>
            <person name="Hamelin R.C."/>
            <person name="Kema G.H.J."/>
            <person name="Lawrence C."/>
            <person name="Scott J.A."/>
            <person name="Spatafora J.W."/>
            <person name="Turgeon B.G."/>
            <person name="de Wit P.J.G.M."/>
            <person name="Zhong S."/>
            <person name="Goodwin S.B."/>
            <person name="Grigoriev I.V."/>
        </authorList>
    </citation>
    <scope>NUCLEOTIDE SEQUENCE [LARGE SCALE GENOMIC DNA]</scope>
    <source>
        <strain evidence="1 2">UAMH 10762</strain>
    </source>
</reference>
<sequence>MLGPMIWQQGLLTSCFGGRPCYDGLAPLGLLRHAFDRARSVPHHSPRTLRLQPRNSALLGYGQFIHQIRSQRRWNYDNLNTS</sequence>
<protein>
    <submittedName>
        <fullName evidence="1">Uncharacterized protein</fullName>
    </submittedName>
</protein>
<gene>
    <name evidence="1" type="ORF">BAUCODRAFT_333200</name>
</gene>
<dbReference type="HOGENOM" id="CLU_2557930_0_0_1"/>
<dbReference type="KEGG" id="bcom:BAUCODRAFT_333200"/>
<accession>M2LB32</accession>
<evidence type="ECO:0000313" key="1">
    <source>
        <dbReference type="EMBL" id="EMC91017.1"/>
    </source>
</evidence>
<name>M2LB32_BAUPA</name>
<evidence type="ECO:0000313" key="2">
    <source>
        <dbReference type="Proteomes" id="UP000011761"/>
    </source>
</evidence>
<dbReference type="EMBL" id="KB445565">
    <property type="protein sequence ID" value="EMC91017.1"/>
    <property type="molecule type" value="Genomic_DNA"/>
</dbReference>
<organism evidence="1 2">
    <name type="scientific">Baudoinia panamericana (strain UAMH 10762)</name>
    <name type="common">Angels' share fungus</name>
    <name type="synonym">Baudoinia compniacensis (strain UAMH 10762)</name>
    <dbReference type="NCBI Taxonomy" id="717646"/>
    <lineage>
        <taxon>Eukaryota</taxon>
        <taxon>Fungi</taxon>
        <taxon>Dikarya</taxon>
        <taxon>Ascomycota</taxon>
        <taxon>Pezizomycotina</taxon>
        <taxon>Dothideomycetes</taxon>
        <taxon>Dothideomycetidae</taxon>
        <taxon>Mycosphaerellales</taxon>
        <taxon>Teratosphaeriaceae</taxon>
        <taxon>Baudoinia</taxon>
    </lineage>
</organism>
<dbReference type="AlphaFoldDB" id="M2LB32"/>